<proteinExistence type="predicted"/>
<evidence type="ECO:0000313" key="2">
    <source>
        <dbReference type="Proteomes" id="UP000199599"/>
    </source>
</evidence>
<name>A0A1I1RX23_9LACO</name>
<dbReference type="RefSeq" id="WP_090092352.1">
    <property type="nucleotide sequence ID" value="NZ_CBCRVU010000002.1"/>
</dbReference>
<dbReference type="Proteomes" id="UP000199599">
    <property type="component" value="Unassembled WGS sequence"/>
</dbReference>
<dbReference type="EMBL" id="FOMN01000002">
    <property type="protein sequence ID" value="SFD35200.1"/>
    <property type="molecule type" value="Genomic_DNA"/>
</dbReference>
<dbReference type="Pfam" id="PF10978">
    <property type="entry name" value="DUF2785"/>
    <property type="match status" value="1"/>
</dbReference>
<gene>
    <name evidence="1" type="ORF">SAMN04487792_0418</name>
</gene>
<reference evidence="2" key="1">
    <citation type="submission" date="2016-10" db="EMBL/GenBank/DDBJ databases">
        <authorList>
            <person name="Varghese N."/>
            <person name="Submissions S."/>
        </authorList>
    </citation>
    <scope>NUCLEOTIDE SEQUENCE [LARGE SCALE GENOMIC DNA]</scope>
    <source>
        <strain evidence="2">R-53102</strain>
    </source>
</reference>
<organism evidence="1 2">
    <name type="scientific">Lactobacillus bombicola</name>
    <dbReference type="NCBI Taxonomy" id="1505723"/>
    <lineage>
        <taxon>Bacteria</taxon>
        <taxon>Bacillati</taxon>
        <taxon>Bacillota</taxon>
        <taxon>Bacilli</taxon>
        <taxon>Lactobacillales</taxon>
        <taxon>Lactobacillaceae</taxon>
        <taxon>Lactobacillus</taxon>
    </lineage>
</organism>
<accession>A0A1I1RX23</accession>
<dbReference type="InterPro" id="IPR021247">
    <property type="entry name" value="DUF2785"/>
</dbReference>
<evidence type="ECO:0008006" key="3">
    <source>
        <dbReference type="Google" id="ProtNLM"/>
    </source>
</evidence>
<sequence>MQNELENLLHLPKNQLSFTDQHVYILLNNLGSIDPHLRDNLSYSLLARGFQENSFNKEQLRMIIDFFINKKTLFHQITEPENDSVFLRTFTALLGALILAMDSDQTILTNDERQTIFNWSIAYLELEKDYRSFVKNKGWAHSIAHGSDFLAATLRHPKFIIQDQIDLLNLIRTIFNNMQITFVDDEEKRLAYAFFQGLKTQKFSTSTFIEFINEFNTERYQKLANDNLLGWHQLSTWLAILQSWYFLLEKRPELQVPIANLIEKYYDAYK</sequence>
<dbReference type="STRING" id="1505723.SAMN04487792_0418"/>
<evidence type="ECO:0000313" key="1">
    <source>
        <dbReference type="EMBL" id="SFD35200.1"/>
    </source>
</evidence>
<protein>
    <recommendedName>
        <fullName evidence="3">DUF2785 domain-containing protein</fullName>
    </recommendedName>
</protein>
<dbReference type="AlphaFoldDB" id="A0A1I1RX23"/>